<name>A0A1G6J4K3_9BACT</name>
<dbReference type="OrthoDB" id="676789at2"/>
<keyword evidence="1" id="KW-1133">Transmembrane helix</keyword>
<evidence type="ECO:0000313" key="5">
    <source>
        <dbReference type="Proteomes" id="UP000199452"/>
    </source>
</evidence>
<dbReference type="PIRSF" id="PIRSF018266">
    <property type="entry name" value="FecR"/>
    <property type="match status" value="1"/>
</dbReference>
<dbReference type="InterPro" id="IPR006860">
    <property type="entry name" value="FecR"/>
</dbReference>
<keyword evidence="1" id="KW-0472">Membrane</keyword>
<dbReference type="Gene3D" id="2.60.120.1440">
    <property type="match status" value="1"/>
</dbReference>
<dbReference type="STRING" id="1640674.SAMN05216323_101842"/>
<dbReference type="Proteomes" id="UP000199452">
    <property type="component" value="Unassembled WGS sequence"/>
</dbReference>
<dbReference type="RefSeq" id="WP_092437200.1">
    <property type="nucleotide sequence ID" value="NZ_FMYP01000018.1"/>
</dbReference>
<gene>
    <name evidence="4" type="ORF">SAMN05216323_101842</name>
</gene>
<protein>
    <submittedName>
        <fullName evidence="4">FecR family protein</fullName>
    </submittedName>
</protein>
<feature type="transmembrane region" description="Helical" evidence="1">
    <location>
        <begin position="90"/>
        <end position="111"/>
    </location>
</feature>
<evidence type="ECO:0000256" key="1">
    <source>
        <dbReference type="SAM" id="Phobius"/>
    </source>
</evidence>
<feature type="domain" description="Protein FecR C-terminal" evidence="3">
    <location>
        <begin position="260"/>
        <end position="319"/>
    </location>
</feature>
<dbReference type="GO" id="GO:0016989">
    <property type="term" value="F:sigma factor antagonist activity"/>
    <property type="evidence" value="ECO:0007669"/>
    <property type="project" value="TreeGrafter"/>
</dbReference>
<proteinExistence type="predicted"/>
<keyword evidence="5" id="KW-1185">Reference proteome</keyword>
<dbReference type="InterPro" id="IPR032508">
    <property type="entry name" value="FecR_C"/>
</dbReference>
<evidence type="ECO:0000259" key="3">
    <source>
        <dbReference type="Pfam" id="PF16344"/>
    </source>
</evidence>
<accession>A0A1G6J4K3</accession>
<dbReference type="Pfam" id="PF16344">
    <property type="entry name" value="FecR_C"/>
    <property type="match status" value="1"/>
</dbReference>
<dbReference type="EMBL" id="FMYP01000018">
    <property type="protein sequence ID" value="SDC13641.1"/>
    <property type="molecule type" value="Genomic_DNA"/>
</dbReference>
<dbReference type="Pfam" id="PF04773">
    <property type="entry name" value="FecR"/>
    <property type="match status" value="1"/>
</dbReference>
<reference evidence="4 5" key="1">
    <citation type="submission" date="2016-09" db="EMBL/GenBank/DDBJ databases">
        <authorList>
            <person name="Capua I."/>
            <person name="De Benedictis P."/>
            <person name="Joannis T."/>
            <person name="Lombin L.H."/>
            <person name="Cattoli G."/>
        </authorList>
    </citation>
    <scope>NUCLEOTIDE SEQUENCE [LARGE SCALE GENOMIC DNA]</scope>
    <source>
        <strain evidence="4 5">A7P-90m</strain>
    </source>
</reference>
<evidence type="ECO:0000313" key="4">
    <source>
        <dbReference type="EMBL" id="SDC13641.1"/>
    </source>
</evidence>
<dbReference type="AlphaFoldDB" id="A0A1G6J4K3"/>
<evidence type="ECO:0000259" key="2">
    <source>
        <dbReference type="Pfam" id="PF04773"/>
    </source>
</evidence>
<dbReference type="InterPro" id="IPR012373">
    <property type="entry name" value="Ferrdict_sens_TM"/>
</dbReference>
<dbReference type="PANTHER" id="PTHR30273">
    <property type="entry name" value="PERIPLASMIC SIGNAL SENSOR AND SIGMA FACTOR ACTIVATOR FECR-RELATED"/>
    <property type="match status" value="1"/>
</dbReference>
<organism evidence="4 5">
    <name type="scientific">Williamwhitmania taraxaci</name>
    <dbReference type="NCBI Taxonomy" id="1640674"/>
    <lineage>
        <taxon>Bacteria</taxon>
        <taxon>Pseudomonadati</taxon>
        <taxon>Bacteroidota</taxon>
        <taxon>Bacteroidia</taxon>
        <taxon>Bacteroidales</taxon>
        <taxon>Williamwhitmaniaceae</taxon>
        <taxon>Williamwhitmania</taxon>
    </lineage>
</organism>
<sequence>MVAHSEHIDQLIARYLAGEALPEEAVQLDDWLELSLGNRGYFAQVEQVYRKAHPLAQHPFYDSEIAWAKVKAGMRGAAPIAKVVPLYKRYAALLAAAAIALLVGLPLMLFYSGVLSPETINQVASNETVGTSYTLTDSSEMVLNRNSIVTYSSKYGEHDRRVKLKGEAFFEVKHLKNKPFLVEVNGVVIEDIGTSFNVKAYDSTGTVEVYVETGSVRFYTSASNSVTLVAGQIGVYNKAADTFTVKGDANINVIAYKTKQFVFVDTPLDVALKELEAVYNMPIEVGNPALNHCRITVNFDNENIDSVLEIIAETLGLSVDKISTGYRINGEGCAR</sequence>
<dbReference type="Gene3D" id="3.55.50.30">
    <property type="match status" value="1"/>
</dbReference>
<keyword evidence="1" id="KW-0812">Transmembrane</keyword>
<feature type="domain" description="FecR protein" evidence="2">
    <location>
        <begin position="131"/>
        <end position="217"/>
    </location>
</feature>
<dbReference type="PANTHER" id="PTHR30273:SF2">
    <property type="entry name" value="PROTEIN FECR"/>
    <property type="match status" value="1"/>
</dbReference>